<feature type="binding site" evidence="2">
    <location>
        <position position="334"/>
    </location>
    <ligand>
        <name>FAD</name>
        <dbReference type="ChEBI" id="CHEBI:57692"/>
    </ligand>
</feature>
<dbReference type="GO" id="GO:0004497">
    <property type="term" value="F:monooxygenase activity"/>
    <property type="evidence" value="ECO:0007669"/>
    <property type="project" value="InterPro"/>
</dbReference>
<keyword evidence="2" id="KW-0274">FAD</keyword>
<organism evidence="3 4">
    <name type="scientific">Parvularcula dongshanensis</name>
    <dbReference type="NCBI Taxonomy" id="1173995"/>
    <lineage>
        <taxon>Bacteria</taxon>
        <taxon>Pseudomonadati</taxon>
        <taxon>Pseudomonadota</taxon>
        <taxon>Alphaproteobacteria</taxon>
        <taxon>Parvularculales</taxon>
        <taxon>Parvularculaceae</taxon>
        <taxon>Parvularcula</taxon>
    </lineage>
</organism>
<dbReference type="SUPFAM" id="SSF51905">
    <property type="entry name" value="FAD/NAD(P)-binding domain"/>
    <property type="match status" value="1"/>
</dbReference>
<feature type="binding site" evidence="2">
    <location>
        <begin position="14"/>
        <end position="17"/>
    </location>
    <ligand>
        <name>FAD</name>
        <dbReference type="ChEBI" id="CHEBI:57692"/>
    </ligand>
</feature>
<comment type="caution">
    <text evidence="3">The sequence shown here is derived from an EMBL/GenBank/DDBJ whole genome shotgun (WGS) entry which is preliminary data.</text>
</comment>
<keyword evidence="4" id="KW-1185">Reference proteome</keyword>
<dbReference type="Pfam" id="PF04820">
    <property type="entry name" value="Trp_halogenase"/>
    <property type="match status" value="1"/>
</dbReference>
<accession>A0A840I7F3</accession>
<name>A0A840I7F3_9PROT</name>
<feature type="active site" evidence="1">
    <location>
        <position position="79"/>
    </location>
</feature>
<proteinExistence type="predicted"/>
<dbReference type="AlphaFoldDB" id="A0A840I7F3"/>
<keyword evidence="3" id="KW-0560">Oxidoreductase</keyword>
<keyword evidence="2" id="KW-0547">Nucleotide-binding</keyword>
<evidence type="ECO:0000256" key="1">
    <source>
        <dbReference type="PIRSR" id="PIRSR011396-1"/>
    </source>
</evidence>
<dbReference type="PANTHER" id="PTHR43747:SF4">
    <property type="entry name" value="FLAVIN-DEPENDENT TRYPTOPHAN HALOGENASE"/>
    <property type="match status" value="1"/>
</dbReference>
<evidence type="ECO:0000256" key="2">
    <source>
        <dbReference type="PIRSR" id="PIRSR011396-2"/>
    </source>
</evidence>
<dbReference type="RefSeq" id="WP_183819506.1">
    <property type="nucleotide sequence ID" value="NZ_JACHOB010000006.1"/>
</dbReference>
<feature type="binding site" evidence="2">
    <location>
        <position position="347"/>
    </location>
    <ligand>
        <name>FAD</name>
        <dbReference type="ChEBI" id="CHEBI:57692"/>
    </ligand>
</feature>
<dbReference type="InterPro" id="IPR036188">
    <property type="entry name" value="FAD/NAD-bd_sf"/>
</dbReference>
<dbReference type="PANTHER" id="PTHR43747">
    <property type="entry name" value="FAD-BINDING PROTEIN"/>
    <property type="match status" value="1"/>
</dbReference>
<evidence type="ECO:0000313" key="4">
    <source>
        <dbReference type="Proteomes" id="UP000563524"/>
    </source>
</evidence>
<dbReference type="EC" id="1.14.19.9" evidence="3"/>
<dbReference type="InterPro" id="IPR006905">
    <property type="entry name" value="Flavin_halogenase"/>
</dbReference>
<dbReference type="InterPro" id="IPR033856">
    <property type="entry name" value="Trp_halogen"/>
</dbReference>
<protein>
    <submittedName>
        <fullName evidence="3">Tryptophan halogenase</fullName>
        <ecNumber evidence="3">1.14.19.9</ecNumber>
    </submittedName>
</protein>
<dbReference type="Proteomes" id="UP000563524">
    <property type="component" value="Unassembled WGS sequence"/>
</dbReference>
<dbReference type="Gene3D" id="3.50.50.60">
    <property type="entry name" value="FAD/NAD(P)-binding domain"/>
    <property type="match status" value="1"/>
</dbReference>
<evidence type="ECO:0000313" key="3">
    <source>
        <dbReference type="EMBL" id="MBB4660183.1"/>
    </source>
</evidence>
<reference evidence="3 4" key="1">
    <citation type="submission" date="2020-08" db="EMBL/GenBank/DDBJ databases">
        <title>Genomic Encyclopedia of Type Strains, Phase IV (KMG-IV): sequencing the most valuable type-strain genomes for metagenomic binning, comparative biology and taxonomic classification.</title>
        <authorList>
            <person name="Goeker M."/>
        </authorList>
    </citation>
    <scope>NUCLEOTIDE SEQUENCE [LARGE SCALE GENOMIC DNA]</scope>
    <source>
        <strain evidence="3 4">DSM 102850</strain>
    </source>
</reference>
<sequence length="506" mass="55183">MSGANIERIVVLGGGTAGWMAAAVLAKALGRDVSVTVVSSGEVGTVGVGEATIPQIRHLHAFLGLDEASVLREANATYKLGIAFEGWRTPGHRYIHAFGELGLPLGLAPFHHYHLRGVALGEEARIWDYSLTAKAAFAERYAPLDRIGDTRLGGIVAAFHLDASRYAAMLRRRAEQDGARHVEGRFEDAERHPQTGAVTALRLSGGRRIEGDLFVDCSGFASLLLGGVEGVPFEDWSDHLPCDSAVVVQSTASAAKRPYTQAMARKAGWQWRIPLQTRCGNGHVYSSGHISDDEAANTLLETLEGEPLTEPRLIRFRTGTRARAWQGNVVGLGLAAGFMEPLESTSIHLVQSAVERLVAAFPSRAMEPALRDAFNRRTRTEWERVRDFLVLHYHVNGRCGEPFWDERRGAAVPESLARRLALFRAGARFFREDDELFAEPGWVQVMLGQGVEPQGWAPAAEALDAGRLRRILTDARTLVARTVQSLPTHQIALQRALGSGASLETV</sequence>
<dbReference type="EMBL" id="JACHOB010000006">
    <property type="protein sequence ID" value="MBB4660183.1"/>
    <property type="molecule type" value="Genomic_DNA"/>
</dbReference>
<dbReference type="GO" id="GO:0000166">
    <property type="term" value="F:nucleotide binding"/>
    <property type="evidence" value="ECO:0007669"/>
    <property type="project" value="UniProtKB-KW"/>
</dbReference>
<dbReference type="PIRSF" id="PIRSF011396">
    <property type="entry name" value="Trp_halogenase"/>
    <property type="match status" value="1"/>
</dbReference>
<dbReference type="InterPro" id="IPR050816">
    <property type="entry name" value="Flavin-dep_Halogenase_NPB"/>
</dbReference>
<keyword evidence="2" id="KW-0285">Flavoprotein</keyword>
<feature type="binding site" evidence="2">
    <location>
        <position position="343"/>
    </location>
    <ligand>
        <name>L-tryptophan</name>
        <dbReference type="ChEBI" id="CHEBI:57912"/>
    </ligand>
</feature>
<gene>
    <name evidence="3" type="ORF">GGQ59_002727</name>
</gene>
<feature type="binding site" evidence="2">
    <location>
        <position position="79"/>
    </location>
    <ligand>
        <name>7-chloro-L-tryptophan</name>
        <dbReference type="ChEBI" id="CHEBI:58713"/>
    </ligand>
</feature>